<dbReference type="Proteomes" id="UP001230188">
    <property type="component" value="Unassembled WGS sequence"/>
</dbReference>
<gene>
    <name evidence="2" type="ORF">CTAYLR_009175</name>
</gene>
<dbReference type="InterPro" id="IPR025789">
    <property type="entry name" value="DOT1_dom"/>
</dbReference>
<dbReference type="EMBL" id="JAQMWT010000246">
    <property type="protein sequence ID" value="KAJ8606837.1"/>
    <property type="molecule type" value="Genomic_DNA"/>
</dbReference>
<dbReference type="SUPFAM" id="SSF53335">
    <property type="entry name" value="S-adenosyl-L-methionine-dependent methyltransferases"/>
    <property type="match status" value="1"/>
</dbReference>
<protein>
    <recommendedName>
        <fullName evidence="1">DOT1 domain-containing protein</fullName>
    </recommendedName>
</protein>
<dbReference type="AlphaFoldDB" id="A0AAD7XKL1"/>
<organism evidence="2 3">
    <name type="scientific">Chrysophaeum taylorii</name>
    <dbReference type="NCBI Taxonomy" id="2483200"/>
    <lineage>
        <taxon>Eukaryota</taxon>
        <taxon>Sar</taxon>
        <taxon>Stramenopiles</taxon>
        <taxon>Ochrophyta</taxon>
        <taxon>Pelagophyceae</taxon>
        <taxon>Pelagomonadales</taxon>
        <taxon>Pelagomonadaceae</taxon>
        <taxon>Chrysophaeum</taxon>
    </lineage>
</organism>
<comment type="caution">
    <text evidence="2">The sequence shown here is derived from an EMBL/GenBank/DDBJ whole genome shotgun (WGS) entry which is preliminary data.</text>
</comment>
<sequence>MDLEVLALRIAHTPADPGVRETRWKDILQGRKRADAEADVAAEVWEKLCGQLPYDVEAAWHAVPEMHALRSATAVNAHERDKVRDLIEELCVDATLADGVVASRKARVAHKLHEESWSYSEIDAVFLFAVLLKLKRIHGHLRKRGTFVDCGSGFGKNAFVAAIAHPWQRIVGIEALDALCLGAEALLERFHDHTLPRLRSKDQGDRDDTDIEFVRGDFLTMDLVLTGTLIYADLTCLNSGQLVAFRALVDEVTHGTVVVTLTRPLLSEKFFLLWQEQAPTSWGHTQAFVWERKPPPPEEDP</sequence>
<dbReference type="GO" id="GO:0031151">
    <property type="term" value="F:histone H3K79 methyltransferase activity"/>
    <property type="evidence" value="ECO:0007669"/>
    <property type="project" value="InterPro"/>
</dbReference>
<reference evidence="2" key="1">
    <citation type="submission" date="2023-01" db="EMBL/GenBank/DDBJ databases">
        <title>Metagenome sequencing of chrysophaentin producing Chrysophaeum taylorii.</title>
        <authorList>
            <person name="Davison J."/>
            <person name="Bewley C."/>
        </authorList>
    </citation>
    <scope>NUCLEOTIDE SEQUENCE</scope>
    <source>
        <strain evidence="2">NIES-1699</strain>
    </source>
</reference>
<evidence type="ECO:0000313" key="3">
    <source>
        <dbReference type="Proteomes" id="UP001230188"/>
    </source>
</evidence>
<evidence type="ECO:0000259" key="1">
    <source>
        <dbReference type="Pfam" id="PF08123"/>
    </source>
</evidence>
<proteinExistence type="predicted"/>
<dbReference type="Pfam" id="PF08123">
    <property type="entry name" value="DOT1"/>
    <property type="match status" value="1"/>
</dbReference>
<name>A0AAD7XKL1_9STRA</name>
<feature type="domain" description="DOT1" evidence="1">
    <location>
        <begin position="119"/>
        <end position="223"/>
    </location>
</feature>
<accession>A0AAD7XKL1</accession>
<evidence type="ECO:0000313" key="2">
    <source>
        <dbReference type="EMBL" id="KAJ8606837.1"/>
    </source>
</evidence>
<dbReference type="Gene3D" id="3.40.50.150">
    <property type="entry name" value="Vaccinia Virus protein VP39"/>
    <property type="match status" value="1"/>
</dbReference>
<dbReference type="InterPro" id="IPR029063">
    <property type="entry name" value="SAM-dependent_MTases_sf"/>
</dbReference>
<keyword evidence="3" id="KW-1185">Reference proteome</keyword>